<organism evidence="5 6">
    <name type="scientific">Handroanthus impetiginosus</name>
    <dbReference type="NCBI Taxonomy" id="429701"/>
    <lineage>
        <taxon>Eukaryota</taxon>
        <taxon>Viridiplantae</taxon>
        <taxon>Streptophyta</taxon>
        <taxon>Embryophyta</taxon>
        <taxon>Tracheophyta</taxon>
        <taxon>Spermatophyta</taxon>
        <taxon>Magnoliopsida</taxon>
        <taxon>eudicotyledons</taxon>
        <taxon>Gunneridae</taxon>
        <taxon>Pentapetalae</taxon>
        <taxon>asterids</taxon>
        <taxon>lamiids</taxon>
        <taxon>Lamiales</taxon>
        <taxon>Bignoniaceae</taxon>
        <taxon>Crescentiina</taxon>
        <taxon>Tabebuia alliance</taxon>
        <taxon>Handroanthus</taxon>
    </lineage>
</organism>
<feature type="transmembrane region" description="Helical" evidence="3">
    <location>
        <begin position="7"/>
        <end position="27"/>
    </location>
</feature>
<dbReference type="GO" id="GO:0016020">
    <property type="term" value="C:membrane"/>
    <property type="evidence" value="ECO:0007669"/>
    <property type="project" value="UniProtKB-SubCell"/>
</dbReference>
<keyword evidence="3" id="KW-0812">Transmembrane</keyword>
<evidence type="ECO:0000259" key="4">
    <source>
        <dbReference type="Pfam" id="PF13947"/>
    </source>
</evidence>
<dbReference type="OrthoDB" id="1146903at2759"/>
<evidence type="ECO:0000256" key="1">
    <source>
        <dbReference type="ARBA" id="ARBA00004167"/>
    </source>
</evidence>
<accession>A0A2G9IBG8</accession>
<comment type="subcellular location">
    <subcellularLocation>
        <location evidence="1">Membrane</location>
        <topology evidence="1">Single-pass membrane protein</topology>
    </subcellularLocation>
</comment>
<dbReference type="PANTHER" id="PTHR33138">
    <property type="entry name" value="OS01G0690200 PROTEIN"/>
    <property type="match status" value="1"/>
</dbReference>
<feature type="domain" description="Wall-associated receptor kinase galacturonan-binding" evidence="4">
    <location>
        <begin position="35"/>
        <end position="98"/>
    </location>
</feature>
<evidence type="ECO:0000313" key="5">
    <source>
        <dbReference type="EMBL" id="PIN27098.1"/>
    </source>
</evidence>
<dbReference type="STRING" id="429701.A0A2G9IBG8"/>
<keyword evidence="2" id="KW-0732">Signal</keyword>
<protein>
    <recommendedName>
        <fullName evidence="4">Wall-associated receptor kinase galacturonan-binding domain-containing protein</fullName>
    </recommendedName>
</protein>
<dbReference type="AlphaFoldDB" id="A0A2G9IBG8"/>
<comment type="caution">
    <text evidence="5">The sequence shown here is derived from an EMBL/GenBank/DDBJ whole genome shotgun (WGS) entry which is preliminary data.</text>
</comment>
<reference evidence="6" key="1">
    <citation type="journal article" date="2018" name="Gigascience">
        <title>Genome assembly of the Pink Ipe (Handroanthus impetiginosus, Bignoniaceae), a highly valued, ecologically keystone Neotropical timber forest tree.</title>
        <authorList>
            <person name="Silva-Junior O.B."/>
            <person name="Grattapaglia D."/>
            <person name="Novaes E."/>
            <person name="Collevatti R.G."/>
        </authorList>
    </citation>
    <scope>NUCLEOTIDE SEQUENCE [LARGE SCALE GENOMIC DNA]</scope>
    <source>
        <strain evidence="6">cv. UFG-1</strain>
    </source>
</reference>
<dbReference type="Pfam" id="PF13947">
    <property type="entry name" value="GUB_WAK_bind"/>
    <property type="match status" value="1"/>
</dbReference>
<evidence type="ECO:0000313" key="6">
    <source>
        <dbReference type="Proteomes" id="UP000231279"/>
    </source>
</evidence>
<dbReference type="PANTHER" id="PTHR33138:SF30">
    <property type="entry name" value="LEAF RUST 10 DISEASE-RESISTANCE LOCUS RECEPTOR-LIKE PROTEIN KINASE-LIKE 2.7"/>
    <property type="match status" value="1"/>
</dbReference>
<proteinExistence type="predicted"/>
<name>A0A2G9IBG8_9LAMI</name>
<dbReference type="Proteomes" id="UP000231279">
    <property type="component" value="Unassembled WGS sequence"/>
</dbReference>
<dbReference type="GO" id="GO:0030247">
    <property type="term" value="F:polysaccharide binding"/>
    <property type="evidence" value="ECO:0007669"/>
    <property type="project" value="InterPro"/>
</dbReference>
<keyword evidence="3" id="KW-1133">Transmembrane helix</keyword>
<dbReference type="InterPro" id="IPR025287">
    <property type="entry name" value="WAK_GUB"/>
</dbReference>
<evidence type="ECO:0000256" key="2">
    <source>
        <dbReference type="ARBA" id="ARBA00022729"/>
    </source>
</evidence>
<keyword evidence="3" id="KW-0472">Membrane</keyword>
<keyword evidence="6" id="KW-1185">Reference proteome</keyword>
<sequence length="241" mass="27797">MLSQNHLLLKCFYYLFMIMICFLQTSYGKQSPYNCSPSACGHIRNISYPFRLRDDPKDCGNPDFELSCHNNTTSIYFKSQKYLVQAINYDNNTIRLADPTTKYFGYHFDHHYSAPERTWTITFLSCAYPASDSALLVDISQDCFNQSGNYTRHTYIKFGYFGEPYVMDIKCRIDLVTLSSLPVKDENNVSLSEIHSSLLYGVELGFFAWELISCPIECSCSLPVHIMSSICWCQQFFRASV</sequence>
<gene>
    <name evidence="5" type="ORF">CDL12_00156</name>
</gene>
<dbReference type="EMBL" id="NKXS01000013">
    <property type="protein sequence ID" value="PIN27098.1"/>
    <property type="molecule type" value="Genomic_DNA"/>
</dbReference>
<evidence type="ECO:0000256" key="3">
    <source>
        <dbReference type="SAM" id="Phobius"/>
    </source>
</evidence>